<evidence type="ECO:0000256" key="3">
    <source>
        <dbReference type="ARBA" id="ARBA00022692"/>
    </source>
</evidence>
<dbReference type="EMBL" id="JAGSXH010000005">
    <property type="protein sequence ID" value="MBS2961948.1"/>
    <property type="molecule type" value="Genomic_DNA"/>
</dbReference>
<dbReference type="GO" id="GO:0016020">
    <property type="term" value="C:membrane"/>
    <property type="evidence" value="ECO:0007669"/>
    <property type="project" value="UniProtKB-SubCell"/>
</dbReference>
<dbReference type="RefSeq" id="WP_211464109.1">
    <property type="nucleotide sequence ID" value="NZ_JAGSXH010000005.1"/>
</dbReference>
<keyword evidence="4 6" id="KW-1133">Transmembrane helix</keyword>
<comment type="caution">
    <text evidence="6">Lacks conserved residue(s) required for the propagation of feature annotation.</text>
</comment>
<evidence type="ECO:0000256" key="6">
    <source>
        <dbReference type="RuleBase" id="RU365102"/>
    </source>
</evidence>
<name>A0A8J7WGW0_9ACTN</name>
<keyword evidence="3 6" id="KW-0812">Transmembrane</keyword>
<dbReference type="PANTHER" id="PTHR12608:SF1">
    <property type="entry name" value="TRANSMEMBRANE PROTEIN 165"/>
    <property type="match status" value="1"/>
</dbReference>
<evidence type="ECO:0000256" key="2">
    <source>
        <dbReference type="ARBA" id="ARBA00009190"/>
    </source>
</evidence>
<dbReference type="PANTHER" id="PTHR12608">
    <property type="entry name" value="TRANSMEMBRANE PROTEIN HTP-1 RELATED"/>
    <property type="match status" value="1"/>
</dbReference>
<evidence type="ECO:0000313" key="8">
    <source>
        <dbReference type="Proteomes" id="UP000677913"/>
    </source>
</evidence>
<keyword evidence="5 6" id="KW-0472">Membrane</keyword>
<evidence type="ECO:0000256" key="4">
    <source>
        <dbReference type="ARBA" id="ARBA00022989"/>
    </source>
</evidence>
<dbReference type="Pfam" id="PF01169">
    <property type="entry name" value="GDT1"/>
    <property type="match status" value="2"/>
</dbReference>
<reference evidence="7" key="1">
    <citation type="submission" date="2021-04" db="EMBL/GenBank/DDBJ databases">
        <title>Genome based classification of Actinospica acidithermotolerans sp. nov., an actinobacterium isolated from an Indonesian hot spring.</title>
        <authorList>
            <person name="Kusuma A.B."/>
            <person name="Putra K.E."/>
            <person name="Nafisah S."/>
            <person name="Loh J."/>
            <person name="Nouioui I."/>
            <person name="Goodfellow M."/>
        </authorList>
    </citation>
    <scope>NUCLEOTIDE SEQUENCE</scope>
    <source>
        <strain evidence="7">DSM 45618</strain>
    </source>
</reference>
<comment type="subcellular location">
    <subcellularLocation>
        <location evidence="1 6">Membrane</location>
        <topology evidence="1 6">Multi-pass membrane protein</topology>
    </subcellularLocation>
</comment>
<dbReference type="AlphaFoldDB" id="A0A8J7WGW0"/>
<dbReference type="Proteomes" id="UP000677913">
    <property type="component" value="Unassembled WGS sequence"/>
</dbReference>
<protein>
    <recommendedName>
        <fullName evidence="6">GDT1 family protein</fullName>
    </recommendedName>
</protein>
<dbReference type="GO" id="GO:0046873">
    <property type="term" value="F:metal ion transmembrane transporter activity"/>
    <property type="evidence" value="ECO:0007669"/>
    <property type="project" value="InterPro"/>
</dbReference>
<feature type="transmembrane region" description="Helical" evidence="6">
    <location>
        <begin position="147"/>
        <end position="168"/>
    </location>
</feature>
<proteinExistence type="inferred from homology"/>
<feature type="transmembrane region" description="Helical" evidence="6">
    <location>
        <begin position="180"/>
        <end position="201"/>
    </location>
</feature>
<evidence type="ECO:0000313" key="7">
    <source>
        <dbReference type="EMBL" id="MBS2961948.1"/>
    </source>
</evidence>
<evidence type="ECO:0000256" key="1">
    <source>
        <dbReference type="ARBA" id="ARBA00004141"/>
    </source>
</evidence>
<sequence length="203" mass="21074">MNAAVIATTFGVVFLAELPDKTALASLVLATKYRARDVFLGASSGFAVQVVIALAAGKLLSLLPHRVLEAVVAGLFLLGAVLIYRHADQEEEDQREAQEAAEAAGPVSGNGNGTRRAILTSFTVITVAEFGDLTQIVTANLAAKYDWLQVGIGALVALWTVAALAILGGQALLRVVSLRLITRIAALAMASLAVVSLIAAIRG</sequence>
<evidence type="ECO:0000256" key="5">
    <source>
        <dbReference type="ARBA" id="ARBA00023136"/>
    </source>
</evidence>
<accession>A0A8J7WGW0</accession>
<feature type="transmembrane region" description="Helical" evidence="6">
    <location>
        <begin position="67"/>
        <end position="87"/>
    </location>
</feature>
<gene>
    <name evidence="7" type="ORF">KGA66_02730</name>
</gene>
<organism evidence="7 8">
    <name type="scientific">Actinocrinis puniceicyclus</name>
    <dbReference type="NCBI Taxonomy" id="977794"/>
    <lineage>
        <taxon>Bacteria</taxon>
        <taxon>Bacillati</taxon>
        <taxon>Actinomycetota</taxon>
        <taxon>Actinomycetes</taxon>
        <taxon>Catenulisporales</taxon>
        <taxon>Actinospicaceae</taxon>
        <taxon>Actinocrinis</taxon>
    </lineage>
</organism>
<feature type="transmembrane region" description="Helical" evidence="6">
    <location>
        <begin position="39"/>
        <end position="60"/>
    </location>
</feature>
<comment type="caution">
    <text evidence="7">The sequence shown here is derived from an EMBL/GenBank/DDBJ whole genome shotgun (WGS) entry which is preliminary data.</text>
</comment>
<dbReference type="InterPro" id="IPR001727">
    <property type="entry name" value="GDT1-like"/>
</dbReference>
<keyword evidence="8" id="KW-1185">Reference proteome</keyword>
<comment type="similarity">
    <text evidence="2 6">Belongs to the GDT1 family.</text>
</comment>